<feature type="compositionally biased region" description="Low complexity" evidence="1">
    <location>
        <begin position="299"/>
        <end position="315"/>
    </location>
</feature>
<proteinExistence type="predicted"/>
<dbReference type="eggNOG" id="ENOG502SA85">
    <property type="taxonomic scope" value="Eukaryota"/>
</dbReference>
<dbReference type="AlphaFoldDB" id="F2PTW4"/>
<dbReference type="HOGENOM" id="CLU_074427_0_0_1"/>
<dbReference type="OrthoDB" id="5371646at2759"/>
<feature type="compositionally biased region" description="Basic and acidic residues" evidence="1">
    <location>
        <begin position="272"/>
        <end position="287"/>
    </location>
</feature>
<organism evidence="2 3">
    <name type="scientific">Trichophyton equinum (strain ATCC MYA-4606 / CBS 127.97)</name>
    <name type="common">Horse ringworm fungus</name>
    <dbReference type="NCBI Taxonomy" id="559882"/>
    <lineage>
        <taxon>Eukaryota</taxon>
        <taxon>Fungi</taxon>
        <taxon>Dikarya</taxon>
        <taxon>Ascomycota</taxon>
        <taxon>Pezizomycotina</taxon>
        <taxon>Eurotiomycetes</taxon>
        <taxon>Eurotiomycetidae</taxon>
        <taxon>Onygenales</taxon>
        <taxon>Arthrodermataceae</taxon>
        <taxon>Trichophyton</taxon>
    </lineage>
</organism>
<evidence type="ECO:0000256" key="1">
    <source>
        <dbReference type="SAM" id="MobiDB-lite"/>
    </source>
</evidence>
<gene>
    <name evidence="2" type="ORF">TEQG_04212</name>
</gene>
<dbReference type="Proteomes" id="UP000009169">
    <property type="component" value="Unassembled WGS sequence"/>
</dbReference>
<dbReference type="EMBL" id="DS995739">
    <property type="protein sequence ID" value="EGE05332.1"/>
    <property type="molecule type" value="Genomic_DNA"/>
</dbReference>
<feature type="region of interest" description="Disordered" evidence="1">
    <location>
        <begin position="74"/>
        <end position="340"/>
    </location>
</feature>
<feature type="compositionally biased region" description="Polar residues" evidence="1">
    <location>
        <begin position="288"/>
        <end position="298"/>
    </location>
</feature>
<accession>F2PTW4</accession>
<protein>
    <submittedName>
        <fullName evidence="2">AT DNA binding protein</fullName>
    </submittedName>
</protein>
<reference evidence="3" key="1">
    <citation type="journal article" date="2012" name="MBio">
        <title>Comparative genome analysis of Trichophyton rubrum and related dermatophytes reveals candidate genes involved in infection.</title>
        <authorList>
            <person name="Martinez D.A."/>
            <person name="Oliver B.G."/>
            <person name="Graeser Y."/>
            <person name="Goldberg J.M."/>
            <person name="Li W."/>
            <person name="Martinez-Rossi N.M."/>
            <person name="Monod M."/>
            <person name="Shelest E."/>
            <person name="Barton R.C."/>
            <person name="Birch E."/>
            <person name="Brakhage A.A."/>
            <person name="Chen Z."/>
            <person name="Gurr S.J."/>
            <person name="Heiman D."/>
            <person name="Heitman J."/>
            <person name="Kosti I."/>
            <person name="Rossi A."/>
            <person name="Saif S."/>
            <person name="Samalova M."/>
            <person name="Saunders C.W."/>
            <person name="Shea T."/>
            <person name="Summerbell R.C."/>
            <person name="Xu J."/>
            <person name="Young S."/>
            <person name="Zeng Q."/>
            <person name="Birren B.W."/>
            <person name="Cuomo C.A."/>
            <person name="White T.C."/>
        </authorList>
    </citation>
    <scope>NUCLEOTIDE SEQUENCE [LARGE SCALE GENOMIC DNA]</scope>
    <source>
        <strain evidence="3">ATCC MYA-4606 / CBS 127.97</strain>
    </source>
</reference>
<feature type="compositionally biased region" description="Low complexity" evidence="1">
    <location>
        <begin position="243"/>
        <end position="257"/>
    </location>
</feature>
<keyword evidence="3" id="KW-1185">Reference proteome</keyword>
<sequence length="340" mass="37163">MSHQQDKLWTEEERNFLLTEILKKAGISSAYLFSIIRENRIAPSWMEIPLPPGRSLSSCQTAFYRMEQEYASQYRQSIPGPPAPLQMSPIMRKRPAPSGERPLASAPRAIQPKPHASDTTRYSISEVRTGVPIPRAPDPPRGDTPRKRGRPSKAEMQRRRIAEESRSQAHSASQQPNNTTPRPGYAAAGLPAVSPGTSQAPPYSPAMGQRAPPEQMREPDPPTPMSVQYHGTEPPPSQTQDIQVQRGQRPQQPLLPRTEGGRILQESPMIVESRDLNRPAQEAHHGQTEASAGSSGQRPDTAASAATTTPSGPSKPESPGNRERISPEQPDTSPGEDKGS</sequence>
<evidence type="ECO:0000313" key="3">
    <source>
        <dbReference type="Proteomes" id="UP000009169"/>
    </source>
</evidence>
<evidence type="ECO:0000313" key="2">
    <source>
        <dbReference type="EMBL" id="EGE05332.1"/>
    </source>
</evidence>
<feature type="compositionally biased region" description="Polar residues" evidence="1">
    <location>
        <begin position="168"/>
        <end position="181"/>
    </location>
</feature>
<dbReference type="VEuPathDB" id="FungiDB:TEQG_04212"/>
<feature type="compositionally biased region" description="Basic and acidic residues" evidence="1">
    <location>
        <begin position="138"/>
        <end position="167"/>
    </location>
</feature>
<name>F2PTW4_TRIEC</name>